<dbReference type="AlphaFoldDB" id="A0A9P9DNB4"/>
<feature type="compositionally biased region" description="Basic and acidic residues" evidence="1">
    <location>
        <begin position="186"/>
        <end position="198"/>
    </location>
</feature>
<feature type="region of interest" description="Disordered" evidence="1">
    <location>
        <begin position="33"/>
        <end position="110"/>
    </location>
</feature>
<dbReference type="Proteomes" id="UP000700596">
    <property type="component" value="Unassembled WGS sequence"/>
</dbReference>
<gene>
    <name evidence="2" type="ORF">B0J11DRAFT_529968</name>
</gene>
<proteinExistence type="predicted"/>
<keyword evidence="3" id="KW-1185">Reference proteome</keyword>
<feature type="region of interest" description="Disordered" evidence="1">
    <location>
        <begin position="167"/>
        <end position="221"/>
    </location>
</feature>
<dbReference type="EMBL" id="JAGMWT010000008">
    <property type="protein sequence ID" value="KAH7123810.1"/>
    <property type="molecule type" value="Genomic_DNA"/>
</dbReference>
<feature type="compositionally biased region" description="Low complexity" evidence="1">
    <location>
        <begin position="76"/>
        <end position="85"/>
    </location>
</feature>
<evidence type="ECO:0000256" key="1">
    <source>
        <dbReference type="SAM" id="MobiDB-lite"/>
    </source>
</evidence>
<evidence type="ECO:0000313" key="3">
    <source>
        <dbReference type="Proteomes" id="UP000700596"/>
    </source>
</evidence>
<sequence>MPLQSLQCWVEKGQVEEQPVRDEMASAVCTVLAGGPCGQSPPGGPRRRRSAKGRKGMVSAHHAQPLDYGGPGGGSPVQSGASAVAKTVSAEQPNQPNQTAKRAPQLNFNHDIRARPRDIGRWHLRGCRPNFVCHCASHVVPPFGEREWEREGDEMGSRSLHARLEPTRHRYGMPSQAHDQNDDPDQDSRDSRDSREVPGDGWPARAGWRIGRRPGMHQTNW</sequence>
<evidence type="ECO:0000313" key="2">
    <source>
        <dbReference type="EMBL" id="KAH7123810.1"/>
    </source>
</evidence>
<feature type="compositionally biased region" description="Basic residues" evidence="1">
    <location>
        <begin position="45"/>
        <end position="55"/>
    </location>
</feature>
<comment type="caution">
    <text evidence="2">The sequence shown here is derived from an EMBL/GenBank/DDBJ whole genome shotgun (WGS) entry which is preliminary data.</text>
</comment>
<name>A0A9P9DNB4_9PLEO</name>
<protein>
    <submittedName>
        <fullName evidence="2">Uncharacterized protein</fullName>
    </submittedName>
</protein>
<accession>A0A9P9DNB4</accession>
<organism evidence="2 3">
    <name type="scientific">Dendryphion nanum</name>
    <dbReference type="NCBI Taxonomy" id="256645"/>
    <lineage>
        <taxon>Eukaryota</taxon>
        <taxon>Fungi</taxon>
        <taxon>Dikarya</taxon>
        <taxon>Ascomycota</taxon>
        <taxon>Pezizomycotina</taxon>
        <taxon>Dothideomycetes</taxon>
        <taxon>Pleosporomycetidae</taxon>
        <taxon>Pleosporales</taxon>
        <taxon>Torulaceae</taxon>
        <taxon>Dendryphion</taxon>
    </lineage>
</organism>
<reference evidence="2" key="1">
    <citation type="journal article" date="2021" name="Nat. Commun.">
        <title>Genetic determinants of endophytism in the Arabidopsis root mycobiome.</title>
        <authorList>
            <person name="Mesny F."/>
            <person name="Miyauchi S."/>
            <person name="Thiergart T."/>
            <person name="Pickel B."/>
            <person name="Atanasova L."/>
            <person name="Karlsson M."/>
            <person name="Huettel B."/>
            <person name="Barry K.W."/>
            <person name="Haridas S."/>
            <person name="Chen C."/>
            <person name="Bauer D."/>
            <person name="Andreopoulos W."/>
            <person name="Pangilinan J."/>
            <person name="LaButti K."/>
            <person name="Riley R."/>
            <person name="Lipzen A."/>
            <person name="Clum A."/>
            <person name="Drula E."/>
            <person name="Henrissat B."/>
            <person name="Kohler A."/>
            <person name="Grigoriev I.V."/>
            <person name="Martin F.M."/>
            <person name="Hacquard S."/>
        </authorList>
    </citation>
    <scope>NUCLEOTIDE SEQUENCE</scope>
    <source>
        <strain evidence="2">MPI-CAGE-CH-0243</strain>
    </source>
</reference>
<feature type="compositionally biased region" description="Polar residues" evidence="1">
    <location>
        <begin position="89"/>
        <end position="100"/>
    </location>
</feature>